<dbReference type="STRING" id="86049.A0A1C1C8R1"/>
<feature type="compositionally biased region" description="Polar residues" evidence="2">
    <location>
        <begin position="134"/>
        <end position="149"/>
    </location>
</feature>
<dbReference type="PANTHER" id="PTHR46052:SF1">
    <property type="entry name" value="PHOSDUCIN-LIKE PROTEIN"/>
    <property type="match status" value="1"/>
</dbReference>
<evidence type="ECO:0000256" key="1">
    <source>
        <dbReference type="ARBA" id="ARBA00009686"/>
    </source>
</evidence>
<name>A0A1C1C8R1_9EURO</name>
<dbReference type="VEuPathDB" id="FungiDB:G647_07584"/>
<protein>
    <submittedName>
        <fullName evidence="4">Phosducin</fullName>
    </submittedName>
</protein>
<dbReference type="SUPFAM" id="SSF52833">
    <property type="entry name" value="Thioredoxin-like"/>
    <property type="match status" value="1"/>
</dbReference>
<evidence type="ECO:0000259" key="3">
    <source>
        <dbReference type="Pfam" id="PF02114"/>
    </source>
</evidence>
<organism evidence="4 5">
    <name type="scientific">Cladophialophora carrionii</name>
    <dbReference type="NCBI Taxonomy" id="86049"/>
    <lineage>
        <taxon>Eukaryota</taxon>
        <taxon>Fungi</taxon>
        <taxon>Dikarya</taxon>
        <taxon>Ascomycota</taxon>
        <taxon>Pezizomycotina</taxon>
        <taxon>Eurotiomycetes</taxon>
        <taxon>Chaetothyriomycetidae</taxon>
        <taxon>Chaetothyriales</taxon>
        <taxon>Herpotrichiellaceae</taxon>
        <taxon>Cladophialophora</taxon>
    </lineage>
</organism>
<dbReference type="Proteomes" id="UP000094526">
    <property type="component" value="Unassembled WGS sequence"/>
</dbReference>
<comment type="caution">
    <text evidence="4">The sequence shown here is derived from an EMBL/GenBank/DDBJ whole genome shotgun (WGS) entry which is preliminary data.</text>
</comment>
<evidence type="ECO:0000313" key="5">
    <source>
        <dbReference type="Proteomes" id="UP000094526"/>
    </source>
</evidence>
<accession>A0A1C1C8R1</accession>
<dbReference type="VEuPathDB" id="FungiDB:CLCR_06094"/>
<proteinExistence type="inferred from homology"/>
<feature type="region of interest" description="Disordered" evidence="2">
    <location>
        <begin position="1"/>
        <end position="54"/>
    </location>
</feature>
<feature type="compositionally biased region" description="Basic and acidic residues" evidence="2">
    <location>
        <begin position="1"/>
        <end position="45"/>
    </location>
</feature>
<evidence type="ECO:0000256" key="2">
    <source>
        <dbReference type="SAM" id="MobiDB-lite"/>
    </source>
</evidence>
<sequence length="298" mass="33018">MADLAREEAERYFSHREHPTSHPEDRDQDSIHLSDDQAEPEHGDDFSDPGTDDDTIANMATMTTTRTTYHLPTQTHFANTGPKGVIADAQSYNRAKQSTFRQRLASFANNLASNGKSTAATAVTEKKDKRRSIFGTSPKSTTSSDSENIALSDDDADSEFMQTWRANRLQELSTQSQSAYQRKPSQRSWGTFQEVDANGYLDAIEKVSDDTYVVVMIHDPASSQSAEVEDELGMLAYKHNTTRFVRLDYRLAEMETVEIPAVLAYRAGEVVATISGAKAEGLEGVLLHNVDVDVDVDV</sequence>
<dbReference type="eggNOG" id="KOG3171">
    <property type="taxonomic scope" value="Eukaryota"/>
</dbReference>
<dbReference type="Pfam" id="PF02114">
    <property type="entry name" value="Phosducin"/>
    <property type="match status" value="1"/>
</dbReference>
<reference evidence="5" key="1">
    <citation type="submission" date="2015-07" db="EMBL/GenBank/DDBJ databases">
        <authorList>
            <person name="Teixeira M.M."/>
            <person name="Souza R.C."/>
            <person name="Almeida L.G."/>
            <person name="Vicente V.A."/>
            <person name="de Hoog S."/>
            <person name="Bocca A.L."/>
            <person name="de Almeida S.R."/>
            <person name="Vasconcelos A.T."/>
            <person name="Felipe M.S."/>
        </authorList>
    </citation>
    <scope>NUCLEOTIDE SEQUENCE [LARGE SCALE GENOMIC DNA]</scope>
    <source>
        <strain evidence="5">KSF</strain>
    </source>
</reference>
<dbReference type="InterPro" id="IPR024253">
    <property type="entry name" value="Phosducin_thioredoxin-like_dom"/>
</dbReference>
<gene>
    <name evidence="4" type="ORF">CLCR_06094</name>
</gene>
<dbReference type="EMBL" id="LGRB01000020">
    <property type="protein sequence ID" value="OCT44915.1"/>
    <property type="molecule type" value="Genomic_DNA"/>
</dbReference>
<comment type="similarity">
    <text evidence="1">Belongs to the phosducin family.</text>
</comment>
<dbReference type="InterPro" id="IPR036249">
    <property type="entry name" value="Thioredoxin-like_sf"/>
</dbReference>
<dbReference type="InterPro" id="IPR051499">
    <property type="entry name" value="Phosducin-like_reg"/>
</dbReference>
<dbReference type="OrthoDB" id="70588at2759"/>
<dbReference type="PANTHER" id="PTHR46052">
    <property type="entry name" value="PHOSDUCIN-LIKE PROTEIN"/>
    <property type="match status" value="1"/>
</dbReference>
<keyword evidence="5" id="KW-1185">Reference proteome</keyword>
<feature type="region of interest" description="Disordered" evidence="2">
    <location>
        <begin position="115"/>
        <end position="151"/>
    </location>
</feature>
<feature type="domain" description="Phosducin" evidence="3">
    <location>
        <begin position="75"/>
        <end position="273"/>
    </location>
</feature>
<dbReference type="Gene3D" id="3.40.30.10">
    <property type="entry name" value="Glutaredoxin"/>
    <property type="match status" value="1"/>
</dbReference>
<evidence type="ECO:0000313" key="4">
    <source>
        <dbReference type="EMBL" id="OCT44915.1"/>
    </source>
</evidence>
<dbReference type="AlphaFoldDB" id="A0A1C1C8R1"/>